<proteinExistence type="predicted"/>
<comment type="caution">
    <text evidence="2">The sequence shown here is derived from an EMBL/GenBank/DDBJ whole genome shotgun (WGS) entry which is preliminary data.</text>
</comment>
<dbReference type="GO" id="GO:0003677">
    <property type="term" value="F:DNA binding"/>
    <property type="evidence" value="ECO:0007669"/>
    <property type="project" value="InterPro"/>
</dbReference>
<dbReference type="PROSITE" id="PS50943">
    <property type="entry name" value="HTH_CROC1"/>
    <property type="match status" value="1"/>
</dbReference>
<dbReference type="InterPro" id="IPR010982">
    <property type="entry name" value="Lambda_DNA-bd_dom_sf"/>
</dbReference>
<gene>
    <name evidence="2" type="ORF">H131_22391</name>
</gene>
<organism evidence="2 3">
    <name type="scientific">Lysinibacillus sphaericus OT4b.31</name>
    <dbReference type="NCBI Taxonomy" id="1285586"/>
    <lineage>
        <taxon>Bacteria</taxon>
        <taxon>Bacillati</taxon>
        <taxon>Bacillota</taxon>
        <taxon>Bacilli</taxon>
        <taxon>Bacillales</taxon>
        <taxon>Bacillaceae</taxon>
        <taxon>Lysinibacillus</taxon>
    </lineage>
</organism>
<evidence type="ECO:0000259" key="1">
    <source>
        <dbReference type="PROSITE" id="PS50943"/>
    </source>
</evidence>
<dbReference type="AlphaFoldDB" id="R7Z7U2"/>
<dbReference type="HOGENOM" id="CLU_2585503_0_0_9"/>
<feature type="domain" description="HTH cro/C1-type" evidence="1">
    <location>
        <begin position="2"/>
        <end position="30"/>
    </location>
</feature>
<dbReference type="InterPro" id="IPR001387">
    <property type="entry name" value="Cro/C1-type_HTH"/>
</dbReference>
<dbReference type="OrthoDB" id="9814553at2"/>
<name>R7Z7U2_LYSSH</name>
<dbReference type="PATRIC" id="fig|1285586.5.peg.4668"/>
<dbReference type="EMBL" id="AQPX01000043">
    <property type="protein sequence ID" value="EON70250.1"/>
    <property type="molecule type" value="Genomic_DNA"/>
</dbReference>
<accession>R7Z7U2</accession>
<sequence>MARIERGEKNIKLQTLEKLALGLEVSPYTILLFNEISNPEQHFRNDELLKILNGRLINRSETEIKMVLKVVDEILKALDN</sequence>
<dbReference type="Gene3D" id="1.10.260.40">
    <property type="entry name" value="lambda repressor-like DNA-binding domains"/>
    <property type="match status" value="1"/>
</dbReference>
<reference evidence="2 3" key="1">
    <citation type="submission" date="2013-04" db="EMBL/GenBank/DDBJ databases">
        <title>Draft genome of the heavy metal tolerant bacterium Lysinibacillus sphaericus strain OT4b.31.</title>
        <authorList>
            <person name="Pena-Montenegro T.D."/>
            <person name="Dussan J."/>
        </authorList>
    </citation>
    <scope>NUCLEOTIDE SEQUENCE [LARGE SCALE GENOMIC DNA]</scope>
    <source>
        <strain evidence="2 3">OT4b.31</strain>
    </source>
</reference>
<dbReference type="Proteomes" id="UP000013911">
    <property type="component" value="Unassembled WGS sequence"/>
</dbReference>
<evidence type="ECO:0000313" key="2">
    <source>
        <dbReference type="EMBL" id="EON70250.1"/>
    </source>
</evidence>
<protein>
    <submittedName>
        <fullName evidence="2">MerR family transcriptional regulator</fullName>
    </submittedName>
</protein>
<evidence type="ECO:0000313" key="3">
    <source>
        <dbReference type="Proteomes" id="UP000013911"/>
    </source>
</evidence>